<dbReference type="PANTHER" id="PTHR11228:SF7">
    <property type="entry name" value="PQQA PEPTIDE CYCLASE"/>
    <property type="match status" value="1"/>
</dbReference>
<dbReference type="SUPFAM" id="SSF102114">
    <property type="entry name" value="Radical SAM enzymes"/>
    <property type="match status" value="1"/>
</dbReference>
<feature type="domain" description="Radical SAM core" evidence="6">
    <location>
        <begin position="21"/>
        <end position="247"/>
    </location>
</feature>
<accession>A0A7M1WNE5</accession>
<dbReference type="SFLD" id="SFLDG01067">
    <property type="entry name" value="SPASM/twitch_domain_containing"/>
    <property type="match status" value="1"/>
</dbReference>
<comment type="cofactor">
    <cofactor evidence="1">
        <name>[4Fe-4S] cluster</name>
        <dbReference type="ChEBI" id="CHEBI:49883"/>
    </cofactor>
</comment>
<evidence type="ECO:0000256" key="1">
    <source>
        <dbReference type="ARBA" id="ARBA00001966"/>
    </source>
</evidence>
<dbReference type="InterPro" id="IPR007197">
    <property type="entry name" value="rSAM"/>
</dbReference>
<proteinExistence type="predicted"/>
<dbReference type="AlphaFoldDB" id="A0A7M1WNE5"/>
<dbReference type="Gene3D" id="3.20.20.70">
    <property type="entry name" value="Aldolase class I"/>
    <property type="match status" value="1"/>
</dbReference>
<organism evidence="7">
    <name type="scientific">Vibrio parahaemolyticus</name>
    <dbReference type="NCBI Taxonomy" id="670"/>
    <lineage>
        <taxon>Bacteria</taxon>
        <taxon>Pseudomonadati</taxon>
        <taxon>Pseudomonadota</taxon>
        <taxon>Gammaproteobacteria</taxon>
        <taxon>Vibrionales</taxon>
        <taxon>Vibrionaceae</taxon>
        <taxon>Vibrio</taxon>
    </lineage>
</organism>
<gene>
    <name evidence="7" type="primary">albA</name>
    <name evidence="7" type="ORF">VP238_00010</name>
</gene>
<evidence type="ECO:0000256" key="2">
    <source>
        <dbReference type="ARBA" id="ARBA00022691"/>
    </source>
</evidence>
<dbReference type="Pfam" id="PF04055">
    <property type="entry name" value="Radical_SAM"/>
    <property type="match status" value="1"/>
</dbReference>
<keyword evidence="5" id="KW-0411">Iron-sulfur</keyword>
<sequence length="779" mass="89026">MNFKSIYQHINYSFRHRGNCLEKPKVIQFPVIDICNSRCQMCRIWENKKSSDITVDDLRKGLSSELFDQVEAIGFNGGEPTLRDDLVSLVETVLDKLPNLKQVSLISNAYKHRDVVEQIANIGALVKSHGKHFDVMISLDGYGEVHDRVRGRTGNFENAKKVLSYLNEAKEVDNVRIGCTVIRENVFHLADLFEFCLKNNLYIKYRLGVPHQRLYTENLLDPYALTFEEKYEFVEFLEGLIKYYEPNPMQNFFYRSLIDQIINDKDRAAGCDWQHRGATITAKGELAYCAVKSKALMENIADGDPKQAYFGNQNHLKDIISKECAKCNHDYVGVPNPSDYRRILFNKIEYRLGIKDKLRKLPGFSVISEKRKEQHYSNLLNYYRDQKVETLSSKKGSKEIMICGWYGTETLGDKGIIGGVMHVLRKQFGDDIQFTLVALYPYISQMTKRQMPEFRNTRIVNPEQGVRLAHEMDYVVFGGGPLMAIDSLAPMQAIFEKAKQGKAKTVVSGCGVGPLGDDWHNESIASILKLSDIRIYRDQRSRDYAKQIGVDTTYDAVAEDPAFTWLASIGEKLPSNIETDTNKNQTLLLGLRDFPYQEYARHIPEEQALAIRDNYEKVVVEALEILVAKRPNLIIRPLPMCTNHFGTDDRWFYRRLFRSNSTLEPCLDYSLLGREREPVFYCESFKNADALLAMRFHSLVFGLGLGVSSIGLDYTLGKGKVRSLAERYNAPLLGMVDLKVNDLVLALENSLDSQKPNPINMEQLSFTTLLLQKLDELKS</sequence>
<evidence type="ECO:0000259" key="6">
    <source>
        <dbReference type="PROSITE" id="PS51918"/>
    </source>
</evidence>
<keyword evidence="2" id="KW-0949">S-adenosyl-L-methionine</keyword>
<dbReference type="GO" id="GO:0051536">
    <property type="term" value="F:iron-sulfur cluster binding"/>
    <property type="evidence" value="ECO:0007669"/>
    <property type="project" value="UniProtKB-KW"/>
</dbReference>
<evidence type="ECO:0000256" key="5">
    <source>
        <dbReference type="ARBA" id="ARBA00023014"/>
    </source>
</evidence>
<evidence type="ECO:0000256" key="3">
    <source>
        <dbReference type="ARBA" id="ARBA00022723"/>
    </source>
</evidence>
<keyword evidence="3" id="KW-0479">Metal-binding</keyword>
<dbReference type="InterPro" id="IPR050377">
    <property type="entry name" value="Radical_SAM_PqqE_MftC-like"/>
</dbReference>
<dbReference type="GO" id="GO:0016491">
    <property type="term" value="F:oxidoreductase activity"/>
    <property type="evidence" value="ECO:0007669"/>
    <property type="project" value="UniProtKB-KW"/>
</dbReference>
<keyword evidence="7" id="KW-0560">Oxidoreductase</keyword>
<dbReference type="InterPro" id="IPR013785">
    <property type="entry name" value="Aldolase_TIM"/>
</dbReference>
<dbReference type="EMBL" id="MT898369">
    <property type="protein sequence ID" value="QOS28238.1"/>
    <property type="molecule type" value="Genomic_DNA"/>
</dbReference>
<evidence type="ECO:0000313" key="7">
    <source>
        <dbReference type="EMBL" id="QOS28238.1"/>
    </source>
</evidence>
<dbReference type="InterPro" id="IPR007345">
    <property type="entry name" value="Polysacch_pyruvyl_Trfase"/>
</dbReference>
<dbReference type="GO" id="GO:0046872">
    <property type="term" value="F:metal ion binding"/>
    <property type="evidence" value="ECO:0007669"/>
    <property type="project" value="UniProtKB-KW"/>
</dbReference>
<reference evidence="7" key="1">
    <citation type="submission" date="2020-08" db="EMBL/GenBank/DDBJ databases">
        <title>Genetic structure, function and evolution of capsule biosynthesis loci in Vibrio parahaemolyticus.</title>
        <authorList>
            <person name="Li L."/>
            <person name="Bian S."/>
        </authorList>
    </citation>
    <scope>NUCLEOTIDE SEQUENCE</scope>
    <source>
        <strain evidence="7">VP238</strain>
    </source>
</reference>
<dbReference type="PROSITE" id="PS51918">
    <property type="entry name" value="RADICAL_SAM"/>
    <property type="match status" value="1"/>
</dbReference>
<dbReference type="SFLD" id="SFLDS00029">
    <property type="entry name" value="Radical_SAM"/>
    <property type="match status" value="1"/>
</dbReference>
<keyword evidence="4" id="KW-0408">Iron</keyword>
<protein>
    <submittedName>
        <fullName evidence="7">Antilisterial bacteriocin subtilosin biosynthesis protein AlbA</fullName>
        <ecNumber evidence="7">1.21.98.-</ecNumber>
    </submittedName>
</protein>
<dbReference type="EC" id="1.21.98.-" evidence="7"/>
<dbReference type="PANTHER" id="PTHR11228">
    <property type="entry name" value="RADICAL SAM DOMAIN PROTEIN"/>
    <property type="match status" value="1"/>
</dbReference>
<evidence type="ECO:0000256" key="4">
    <source>
        <dbReference type="ARBA" id="ARBA00023004"/>
    </source>
</evidence>
<dbReference type="CDD" id="cd01335">
    <property type="entry name" value="Radical_SAM"/>
    <property type="match status" value="1"/>
</dbReference>
<dbReference type="InterPro" id="IPR058240">
    <property type="entry name" value="rSAM_sf"/>
</dbReference>
<name>A0A7M1WNE5_VIBPH</name>
<dbReference type="Pfam" id="PF04230">
    <property type="entry name" value="PS_pyruv_trans"/>
    <property type="match status" value="1"/>
</dbReference>